<proteinExistence type="predicted"/>
<dbReference type="AlphaFoldDB" id="A0A7D5P9P9"/>
<sequence>MGHRALIAYERPDSTYNLHYSHWGAQHLRLKPAITAETPFGGDDPNKSLQTIHQRLREASTDRGVDRVLDAHEFSSRQVDIEPRVIGLTIDEIIDEQLDFLHHEAFYVVDSDHTVTAYRTHWFGLQYDCGTIDDALTVGNGALRTVRWYEGEPVGDGHAQGEFRGLKDTVGDMLDRGVLSHDEAIEYLARKLDEWVAKTEELIVRRPQTVE</sequence>
<dbReference type="KEGG" id="hpel:HZS54_06525"/>
<dbReference type="EMBL" id="CP058909">
    <property type="protein sequence ID" value="QLH81305.1"/>
    <property type="molecule type" value="Genomic_DNA"/>
</dbReference>
<protein>
    <submittedName>
        <fullName evidence="1">Uncharacterized protein</fullName>
    </submittedName>
</protein>
<evidence type="ECO:0000313" key="2">
    <source>
        <dbReference type="Proteomes" id="UP000509346"/>
    </source>
</evidence>
<reference evidence="1 2" key="1">
    <citation type="submission" date="2020-07" db="EMBL/GenBank/DDBJ databases">
        <title>Halosimplex litoreum sp. nov. and Halosimplex rubrum sp. nov., isolated from different salt environments.</title>
        <authorList>
            <person name="Cui H."/>
        </authorList>
    </citation>
    <scope>NUCLEOTIDE SEQUENCE [LARGE SCALE GENOMIC DNA]</scope>
    <source>
        <strain evidence="1 2">R2</strain>
    </source>
</reference>
<dbReference type="Pfam" id="PF20509">
    <property type="entry name" value="DUF6735"/>
    <property type="match status" value="1"/>
</dbReference>
<keyword evidence="2" id="KW-1185">Reference proteome</keyword>
<dbReference type="InterPro" id="IPR046622">
    <property type="entry name" value="DUF6735"/>
</dbReference>
<dbReference type="OrthoDB" id="185449at2157"/>
<dbReference type="RefSeq" id="WP_179921166.1">
    <property type="nucleotide sequence ID" value="NZ_CP058909.1"/>
</dbReference>
<evidence type="ECO:0000313" key="1">
    <source>
        <dbReference type="EMBL" id="QLH81305.1"/>
    </source>
</evidence>
<dbReference type="Proteomes" id="UP000509346">
    <property type="component" value="Chromosome"/>
</dbReference>
<organism evidence="1 2">
    <name type="scientific">Halosimplex pelagicum</name>
    <dbReference type="NCBI Taxonomy" id="869886"/>
    <lineage>
        <taxon>Archaea</taxon>
        <taxon>Methanobacteriati</taxon>
        <taxon>Methanobacteriota</taxon>
        <taxon>Stenosarchaea group</taxon>
        <taxon>Halobacteria</taxon>
        <taxon>Halobacteriales</taxon>
        <taxon>Haloarculaceae</taxon>
        <taxon>Halosimplex</taxon>
    </lineage>
</organism>
<dbReference type="GeneID" id="56082228"/>
<accession>A0A7D5P9P9</accession>
<gene>
    <name evidence="1" type="ORF">HZS54_06525</name>
</gene>
<name>A0A7D5P9P9_9EURY</name>